<dbReference type="SUPFAM" id="SSF56112">
    <property type="entry name" value="Protein kinase-like (PK-like)"/>
    <property type="match status" value="1"/>
</dbReference>
<gene>
    <name evidence="2" type="ORF">OBRU01_04146</name>
</gene>
<sequence>MNITGANKLLLLPILLPFLFMVSVVDVFENEKYFQMVMEKHGAGMDLFEYAGPELEMWSMGITLYVLTFFVNPFSDIEDTVQGQLTFPQVVSEAQFSCAARGVGGREGRAFR</sequence>
<dbReference type="InterPro" id="IPR011009">
    <property type="entry name" value="Kinase-like_dom_sf"/>
</dbReference>
<evidence type="ECO:0000256" key="1">
    <source>
        <dbReference type="SAM" id="SignalP"/>
    </source>
</evidence>
<evidence type="ECO:0000313" key="3">
    <source>
        <dbReference type="Proteomes" id="UP000037510"/>
    </source>
</evidence>
<keyword evidence="1" id="KW-0732">Signal</keyword>
<dbReference type="Proteomes" id="UP000037510">
    <property type="component" value="Unassembled WGS sequence"/>
</dbReference>
<feature type="signal peptide" evidence="1">
    <location>
        <begin position="1"/>
        <end position="27"/>
    </location>
</feature>
<protein>
    <submittedName>
        <fullName evidence="2">Uncharacterized protein</fullName>
    </submittedName>
</protein>
<comment type="caution">
    <text evidence="2">The sequence shown here is derived from an EMBL/GenBank/DDBJ whole genome shotgun (WGS) entry which is preliminary data.</text>
</comment>
<dbReference type="EMBL" id="JTDY01000456">
    <property type="protein sequence ID" value="KOB77093.1"/>
    <property type="molecule type" value="Genomic_DNA"/>
</dbReference>
<accession>A0A0L7LNH7</accession>
<evidence type="ECO:0000313" key="2">
    <source>
        <dbReference type="EMBL" id="KOB77093.1"/>
    </source>
</evidence>
<name>A0A0L7LNH7_OPEBR</name>
<keyword evidence="3" id="KW-1185">Reference proteome</keyword>
<dbReference type="STRING" id="104452.A0A0L7LNH7"/>
<feature type="chain" id="PRO_5005573492" evidence="1">
    <location>
        <begin position="28"/>
        <end position="112"/>
    </location>
</feature>
<proteinExistence type="predicted"/>
<dbReference type="AlphaFoldDB" id="A0A0L7LNH7"/>
<reference evidence="2 3" key="1">
    <citation type="journal article" date="2015" name="Genome Biol. Evol.">
        <title>The genome of winter moth (Operophtera brumata) provides a genomic perspective on sexual dimorphism and phenology.</title>
        <authorList>
            <person name="Derks M.F."/>
            <person name="Smit S."/>
            <person name="Salis L."/>
            <person name="Schijlen E."/>
            <person name="Bossers A."/>
            <person name="Mateman C."/>
            <person name="Pijl A.S."/>
            <person name="de Ridder D."/>
            <person name="Groenen M.A."/>
            <person name="Visser M.E."/>
            <person name="Megens H.J."/>
        </authorList>
    </citation>
    <scope>NUCLEOTIDE SEQUENCE [LARGE SCALE GENOMIC DNA]</scope>
    <source>
        <strain evidence="2">WM2013NL</strain>
        <tissue evidence="2">Head and thorax</tissue>
    </source>
</reference>
<organism evidence="2 3">
    <name type="scientific">Operophtera brumata</name>
    <name type="common">Winter moth</name>
    <name type="synonym">Phalaena brumata</name>
    <dbReference type="NCBI Taxonomy" id="104452"/>
    <lineage>
        <taxon>Eukaryota</taxon>
        <taxon>Metazoa</taxon>
        <taxon>Ecdysozoa</taxon>
        <taxon>Arthropoda</taxon>
        <taxon>Hexapoda</taxon>
        <taxon>Insecta</taxon>
        <taxon>Pterygota</taxon>
        <taxon>Neoptera</taxon>
        <taxon>Endopterygota</taxon>
        <taxon>Lepidoptera</taxon>
        <taxon>Glossata</taxon>
        <taxon>Ditrysia</taxon>
        <taxon>Geometroidea</taxon>
        <taxon>Geometridae</taxon>
        <taxon>Larentiinae</taxon>
        <taxon>Operophtera</taxon>
    </lineage>
</organism>